<dbReference type="CDD" id="cd08441">
    <property type="entry name" value="PBP2_MetR"/>
    <property type="match status" value="1"/>
</dbReference>
<dbReference type="Gene3D" id="3.40.190.10">
    <property type="entry name" value="Periplasmic binding protein-like II"/>
    <property type="match status" value="1"/>
</dbReference>
<dbReference type="InterPro" id="IPR005119">
    <property type="entry name" value="LysR_subst-bd"/>
</dbReference>
<evidence type="ECO:0000256" key="11">
    <source>
        <dbReference type="ARBA" id="ARBA00023167"/>
    </source>
</evidence>
<dbReference type="EMBL" id="JBANFI010000003">
    <property type="protein sequence ID" value="MFK7160703.1"/>
    <property type="molecule type" value="Genomic_DNA"/>
</dbReference>
<comment type="caution">
    <text evidence="13">The sequence shown here is derived from an EMBL/GenBank/DDBJ whole genome shotgun (WGS) entry which is preliminary data.</text>
</comment>
<dbReference type="Pfam" id="PF00126">
    <property type="entry name" value="HTH_1"/>
    <property type="match status" value="1"/>
</dbReference>
<evidence type="ECO:0000256" key="4">
    <source>
        <dbReference type="ARBA" id="ARBA00022490"/>
    </source>
</evidence>
<keyword evidence="9" id="KW-0010">Activator</keyword>
<evidence type="ECO:0000313" key="13">
    <source>
        <dbReference type="EMBL" id="MFK7160703.1"/>
    </source>
</evidence>
<comment type="similarity">
    <text evidence="2">Belongs to the LysR transcriptional regulatory family.</text>
</comment>
<evidence type="ECO:0000256" key="3">
    <source>
        <dbReference type="ARBA" id="ARBA00019365"/>
    </source>
</evidence>
<keyword evidence="14" id="KW-1185">Reference proteome</keyword>
<proteinExistence type="inferred from homology"/>
<gene>
    <name evidence="13" type="ORF">V6U78_06595</name>
</gene>
<name>A0ABW8PWR0_9GAMM</name>
<protein>
    <recommendedName>
        <fullName evidence="3">HTH-type transcriptional regulator MetR</fullName>
    </recommendedName>
</protein>
<evidence type="ECO:0000256" key="9">
    <source>
        <dbReference type="ARBA" id="ARBA00023159"/>
    </source>
</evidence>
<keyword evidence="5" id="KW-0678">Repressor</keyword>
<accession>A0ABW8PWR0</accession>
<dbReference type="Gene3D" id="1.10.10.10">
    <property type="entry name" value="Winged helix-like DNA-binding domain superfamily/Winged helix DNA-binding domain"/>
    <property type="match status" value="1"/>
</dbReference>
<dbReference type="InterPro" id="IPR037406">
    <property type="entry name" value="MetR_PBP2"/>
</dbReference>
<sequence>MIELRHLKTLSALRACGSLVDAAERLHLTQSALSHQLKALEHLLDTELFLRKSKPLQFTPAGQRLLKLADEILPRTEAALGDLQRLALGKAGRLHLAIECHSCYQWLMPTLDQFRTLWPDVEVDIPSGHHFAPLAALKRQELDLVITADPRPIEGLVYAPLFRYESLLALAKDHPLVGKNWIDAEDLATETLITYPVERHLLDVFVHFLEPAGIEPAGIRTAELTVLMMQLVASHRGVCALPNWAMTEYLDRNYVAARRLGAQGTWGTLYAAHREHQQDFEYIQDFIRTARRLSAQVLEGVKAVNEEEKPTTALQS</sequence>
<evidence type="ECO:0000256" key="7">
    <source>
        <dbReference type="ARBA" id="ARBA00023015"/>
    </source>
</evidence>
<comment type="subcellular location">
    <subcellularLocation>
        <location evidence="1">Cytoplasm</location>
    </subcellularLocation>
</comment>
<dbReference type="SUPFAM" id="SSF46785">
    <property type="entry name" value="Winged helix' DNA-binding domain"/>
    <property type="match status" value="1"/>
</dbReference>
<evidence type="ECO:0000313" key="14">
    <source>
        <dbReference type="Proteomes" id="UP001621714"/>
    </source>
</evidence>
<evidence type="ECO:0000256" key="5">
    <source>
        <dbReference type="ARBA" id="ARBA00022491"/>
    </source>
</evidence>
<dbReference type="RefSeq" id="WP_405338668.1">
    <property type="nucleotide sequence ID" value="NZ_JBANFI010000003.1"/>
</dbReference>
<dbReference type="PANTHER" id="PTHR30126">
    <property type="entry name" value="HTH-TYPE TRANSCRIPTIONAL REGULATOR"/>
    <property type="match status" value="1"/>
</dbReference>
<evidence type="ECO:0000256" key="8">
    <source>
        <dbReference type="ARBA" id="ARBA00023125"/>
    </source>
</evidence>
<keyword evidence="6" id="KW-0028">Amino-acid biosynthesis</keyword>
<evidence type="ECO:0000259" key="12">
    <source>
        <dbReference type="PROSITE" id="PS50931"/>
    </source>
</evidence>
<dbReference type="PROSITE" id="PS50931">
    <property type="entry name" value="HTH_LYSR"/>
    <property type="match status" value="1"/>
</dbReference>
<feature type="domain" description="HTH lysR-type" evidence="12">
    <location>
        <begin position="2"/>
        <end position="59"/>
    </location>
</feature>
<keyword evidence="11" id="KW-0486">Methionine biosynthesis</keyword>
<dbReference type="InterPro" id="IPR000847">
    <property type="entry name" value="LysR_HTH_N"/>
</dbReference>
<keyword evidence="10" id="KW-0804">Transcription</keyword>
<dbReference type="Proteomes" id="UP001621714">
    <property type="component" value="Unassembled WGS sequence"/>
</dbReference>
<keyword evidence="8" id="KW-0238">DNA-binding</keyword>
<evidence type="ECO:0000256" key="2">
    <source>
        <dbReference type="ARBA" id="ARBA00009437"/>
    </source>
</evidence>
<dbReference type="InterPro" id="IPR036388">
    <property type="entry name" value="WH-like_DNA-bd_sf"/>
</dbReference>
<evidence type="ECO:0000256" key="10">
    <source>
        <dbReference type="ARBA" id="ARBA00023163"/>
    </source>
</evidence>
<evidence type="ECO:0000256" key="1">
    <source>
        <dbReference type="ARBA" id="ARBA00004496"/>
    </source>
</evidence>
<evidence type="ECO:0000256" key="6">
    <source>
        <dbReference type="ARBA" id="ARBA00022605"/>
    </source>
</evidence>
<organism evidence="13 14">
    <name type="scientific">Marinospirillum alkalitolerans</name>
    <dbReference type="NCBI Taxonomy" id="3123374"/>
    <lineage>
        <taxon>Bacteria</taxon>
        <taxon>Pseudomonadati</taxon>
        <taxon>Pseudomonadota</taxon>
        <taxon>Gammaproteobacteria</taxon>
        <taxon>Oceanospirillales</taxon>
        <taxon>Oceanospirillaceae</taxon>
        <taxon>Marinospirillum</taxon>
    </lineage>
</organism>
<dbReference type="SUPFAM" id="SSF53850">
    <property type="entry name" value="Periplasmic binding protein-like II"/>
    <property type="match status" value="1"/>
</dbReference>
<dbReference type="Pfam" id="PF03466">
    <property type="entry name" value="LysR_substrate"/>
    <property type="match status" value="1"/>
</dbReference>
<dbReference type="PANTHER" id="PTHR30126:SF25">
    <property type="entry name" value="HTH-TYPE TRANSCRIPTIONAL REGULATOR METR"/>
    <property type="match status" value="1"/>
</dbReference>
<keyword evidence="7" id="KW-0805">Transcription regulation</keyword>
<reference evidence="13 14" key="1">
    <citation type="submission" date="2024-02" db="EMBL/GenBank/DDBJ databases">
        <title>Marinospirillum sp. MEB 164 isolated from Lonar lake sediment.</title>
        <authorList>
            <person name="Joshi A."/>
            <person name="Thite S."/>
        </authorList>
    </citation>
    <scope>NUCLEOTIDE SEQUENCE [LARGE SCALE GENOMIC DNA]</scope>
    <source>
        <strain evidence="13 14">MEB164</strain>
    </source>
</reference>
<dbReference type="PRINTS" id="PR00039">
    <property type="entry name" value="HTHLYSR"/>
</dbReference>
<dbReference type="InterPro" id="IPR036390">
    <property type="entry name" value="WH_DNA-bd_sf"/>
</dbReference>
<keyword evidence="4" id="KW-0963">Cytoplasm</keyword>